<protein>
    <submittedName>
        <fullName evidence="11">Sialic acid TRAP transporter permease protein SiaT</fullName>
    </submittedName>
</protein>
<dbReference type="AlphaFoldDB" id="A0A2T0B4I4"/>
<dbReference type="GO" id="GO:0015740">
    <property type="term" value="P:C4-dicarboxylate transport"/>
    <property type="evidence" value="ECO:0007669"/>
    <property type="project" value="TreeGrafter"/>
</dbReference>
<dbReference type="GO" id="GO:0005886">
    <property type="term" value="C:plasma membrane"/>
    <property type="evidence" value="ECO:0007669"/>
    <property type="project" value="UniProtKB-SubCell"/>
</dbReference>
<comment type="subcellular location">
    <subcellularLocation>
        <location evidence="1">Cell inner membrane</location>
        <topology evidence="1">Multi-pass membrane protein</topology>
    </subcellularLocation>
</comment>
<evidence type="ECO:0000313" key="11">
    <source>
        <dbReference type="EMBL" id="PRR78687.1"/>
    </source>
</evidence>
<dbReference type="EMBL" id="PVXO01000037">
    <property type="protein sequence ID" value="PRR78687.1"/>
    <property type="molecule type" value="Genomic_DNA"/>
</dbReference>
<comment type="caution">
    <text evidence="11">The sequence shown here is derived from an EMBL/GenBank/DDBJ whole genome shotgun (WGS) entry which is preliminary data.</text>
</comment>
<evidence type="ECO:0000313" key="12">
    <source>
        <dbReference type="Proteomes" id="UP000239706"/>
    </source>
</evidence>
<comment type="similarity">
    <text evidence="8">Belongs to the TRAP transporter small permease family.</text>
</comment>
<evidence type="ECO:0000256" key="1">
    <source>
        <dbReference type="ARBA" id="ARBA00004429"/>
    </source>
</evidence>
<evidence type="ECO:0000256" key="8">
    <source>
        <dbReference type="ARBA" id="ARBA00038436"/>
    </source>
</evidence>
<evidence type="ECO:0000256" key="9">
    <source>
        <dbReference type="SAM" id="Phobius"/>
    </source>
</evidence>
<keyword evidence="6 9" id="KW-1133">Transmembrane helix</keyword>
<keyword evidence="5 9" id="KW-0812">Transmembrane</keyword>
<dbReference type="PANTHER" id="PTHR35011:SF2">
    <property type="entry name" value="2,3-DIKETO-L-GULONATE TRAP TRANSPORTER SMALL PERMEASE PROTEIN YIAM"/>
    <property type="match status" value="1"/>
</dbReference>
<keyword evidence="2" id="KW-0813">Transport</keyword>
<dbReference type="PANTHER" id="PTHR35011">
    <property type="entry name" value="2,3-DIKETO-L-GULONATE TRAP TRANSPORTER SMALL PERMEASE PROTEIN YIAM"/>
    <property type="match status" value="1"/>
</dbReference>
<reference evidence="11 12" key="1">
    <citation type="submission" date="2018-03" db="EMBL/GenBank/DDBJ databases">
        <title>Genome sequence of Clostridium liquoris DSM 100320.</title>
        <authorList>
            <person name="Poehlein A."/>
            <person name="Daniel R."/>
        </authorList>
    </citation>
    <scope>NUCLEOTIDE SEQUENCE [LARGE SCALE GENOMIC DNA]</scope>
    <source>
        <strain evidence="11 12">DSM 100320</strain>
    </source>
</reference>
<dbReference type="OrthoDB" id="45144at2"/>
<evidence type="ECO:0000256" key="5">
    <source>
        <dbReference type="ARBA" id="ARBA00022692"/>
    </source>
</evidence>
<feature type="transmembrane region" description="Helical" evidence="9">
    <location>
        <begin position="85"/>
        <end position="108"/>
    </location>
</feature>
<evidence type="ECO:0000256" key="4">
    <source>
        <dbReference type="ARBA" id="ARBA00022519"/>
    </source>
</evidence>
<keyword evidence="3" id="KW-1003">Cell membrane</keyword>
<evidence type="ECO:0000256" key="2">
    <source>
        <dbReference type="ARBA" id="ARBA00022448"/>
    </source>
</evidence>
<evidence type="ECO:0000256" key="7">
    <source>
        <dbReference type="ARBA" id="ARBA00023136"/>
    </source>
</evidence>
<feature type="transmembrane region" description="Helical" evidence="9">
    <location>
        <begin position="12"/>
        <end position="32"/>
    </location>
</feature>
<dbReference type="GO" id="GO:0022857">
    <property type="term" value="F:transmembrane transporter activity"/>
    <property type="evidence" value="ECO:0007669"/>
    <property type="project" value="TreeGrafter"/>
</dbReference>
<feature type="domain" description="Tripartite ATP-independent periplasmic transporters DctQ component" evidence="10">
    <location>
        <begin position="23"/>
        <end position="151"/>
    </location>
</feature>
<dbReference type="RefSeq" id="WP_106063543.1">
    <property type="nucleotide sequence ID" value="NZ_PVXO01000037.1"/>
</dbReference>
<proteinExistence type="inferred from homology"/>
<dbReference type="Proteomes" id="UP000239706">
    <property type="component" value="Unassembled WGS sequence"/>
</dbReference>
<name>A0A2T0B4I4_9CLOT</name>
<evidence type="ECO:0000256" key="3">
    <source>
        <dbReference type="ARBA" id="ARBA00022475"/>
    </source>
</evidence>
<evidence type="ECO:0000256" key="6">
    <source>
        <dbReference type="ARBA" id="ARBA00022989"/>
    </source>
</evidence>
<dbReference type="InterPro" id="IPR007387">
    <property type="entry name" value="TRAP_DctQ"/>
</dbReference>
<gene>
    <name evidence="11" type="primary">siaT_2</name>
    <name evidence="11" type="ORF">CLLI_14270</name>
</gene>
<dbReference type="Pfam" id="PF04290">
    <property type="entry name" value="DctQ"/>
    <property type="match status" value="1"/>
</dbReference>
<feature type="transmembrane region" description="Helical" evidence="9">
    <location>
        <begin position="47"/>
        <end position="64"/>
    </location>
</feature>
<keyword evidence="12" id="KW-1185">Reference proteome</keyword>
<keyword evidence="7 9" id="KW-0472">Membrane</keyword>
<organism evidence="11 12">
    <name type="scientific">Clostridium liquoris</name>
    <dbReference type="NCBI Taxonomy" id="1289519"/>
    <lineage>
        <taxon>Bacteria</taxon>
        <taxon>Bacillati</taxon>
        <taxon>Bacillota</taxon>
        <taxon>Clostridia</taxon>
        <taxon>Eubacteriales</taxon>
        <taxon>Clostridiaceae</taxon>
        <taxon>Clostridium</taxon>
    </lineage>
</organism>
<feature type="transmembrane region" description="Helical" evidence="9">
    <location>
        <begin position="128"/>
        <end position="146"/>
    </location>
</feature>
<keyword evidence="4" id="KW-0997">Cell inner membrane</keyword>
<accession>A0A2T0B4I4</accession>
<evidence type="ECO:0000259" key="10">
    <source>
        <dbReference type="Pfam" id="PF04290"/>
    </source>
</evidence>
<sequence length="161" mass="18039">MKSLKMKINKVLEIICITLFVFITIIGTYQIITRYVFNSPSTISEELLTFSFTWMALLASALVFGKRDHMRIEFVANLFKGKSGIILSIISEILVLIFSAVVLVYGGIQITKLTTLQITASLGIHMSYIYIIVPISGVLTVIYNIININELILQLKSESSK</sequence>
<dbReference type="InterPro" id="IPR055348">
    <property type="entry name" value="DctQ"/>
</dbReference>